<dbReference type="Proteomes" id="UP000002457">
    <property type="component" value="Chromosome"/>
</dbReference>
<evidence type="ECO:0000313" key="1">
    <source>
        <dbReference type="EMBL" id="ACL16021.1"/>
    </source>
</evidence>
<dbReference type="PIRSF" id="PIRSF004929">
    <property type="entry name" value="UCP004929"/>
    <property type="match status" value="1"/>
</dbReference>
<gene>
    <name evidence="1" type="ordered locus">Mpal_0651</name>
</gene>
<reference evidence="1 2" key="1">
    <citation type="journal article" date="2015" name="Genome Announc.">
        <title>Complete Genome Sequence of Methanosphaerula palustris E1-9CT, a Hydrogenotrophic Methanogen Isolated from a Minerotrophic Fen Peatland.</title>
        <authorList>
            <person name="Cadillo-Quiroz H."/>
            <person name="Browne P."/>
            <person name="Kyrpides N."/>
            <person name="Woyke T."/>
            <person name="Goodwin L."/>
            <person name="Detter C."/>
            <person name="Yavitt J.B."/>
            <person name="Zinder S.H."/>
        </authorList>
    </citation>
    <scope>NUCLEOTIDE SEQUENCE [LARGE SCALE GENOMIC DNA]</scope>
    <source>
        <strain evidence="2">ATCC BAA-1556 / DSM 19958 / E1-9c</strain>
    </source>
</reference>
<dbReference type="EMBL" id="CP001338">
    <property type="protein sequence ID" value="ACL16021.1"/>
    <property type="molecule type" value="Genomic_DNA"/>
</dbReference>
<name>B8GFH3_METPE</name>
<dbReference type="RefSeq" id="WP_012617340.1">
    <property type="nucleotide sequence ID" value="NC_011832.1"/>
</dbReference>
<evidence type="ECO:0000313" key="2">
    <source>
        <dbReference type="Proteomes" id="UP000002457"/>
    </source>
</evidence>
<dbReference type="NCBIfam" id="TIGR03275">
    <property type="entry name" value="methan_mark_8"/>
    <property type="match status" value="1"/>
</dbReference>
<dbReference type="eggNOG" id="arCOG04893">
    <property type="taxonomic scope" value="Archaea"/>
</dbReference>
<dbReference type="HOGENOM" id="CLU_982163_0_0_2"/>
<dbReference type="InterPro" id="IPR009181">
    <property type="entry name" value="Methan_mark_8"/>
</dbReference>
<sequence length="286" mass="30717">MTAEHDEHVIEAIGRSRIVIRGGEVVEVGEARITTCPLAKRFALPVPTINKDAVKANIEYRIRTWGMCTPQRDVLDTREFVGFGASEILSFGLHTGLIDAVVLACDGAGTVIVTTPALVQGIGGRMSGLVSTTPYPEVIHRIEENGGVVIDKAHARLNQTAGVKRALELGYKKVAVTVTLPNDAKTIRNLYPDTIIFGVHVTGLTPDEAETFAASADLMTSCASKTVREIIGRHALMQAGVAIPIFVLTSKAKDLIIEKLHQGTEQVLIKTTKLPSLGDQQPDPLV</sequence>
<dbReference type="STRING" id="521011.Mpal_0651"/>
<dbReference type="AlphaFoldDB" id="B8GFH3"/>
<organism evidence="1 2">
    <name type="scientific">Methanosphaerula palustris (strain ATCC BAA-1556 / DSM 19958 / E1-9c)</name>
    <dbReference type="NCBI Taxonomy" id="521011"/>
    <lineage>
        <taxon>Archaea</taxon>
        <taxon>Methanobacteriati</taxon>
        <taxon>Methanobacteriota</taxon>
        <taxon>Stenosarchaea group</taxon>
        <taxon>Methanomicrobia</taxon>
        <taxon>Methanomicrobiales</taxon>
        <taxon>Methanoregulaceae</taxon>
        <taxon>Methanosphaerula</taxon>
    </lineage>
</organism>
<dbReference type="GeneID" id="7271795"/>
<keyword evidence="2" id="KW-1185">Reference proteome</keyword>
<proteinExistence type="predicted"/>
<dbReference type="Pfam" id="PF09872">
    <property type="entry name" value="DUF2099"/>
    <property type="match status" value="1"/>
</dbReference>
<dbReference type="KEGG" id="mpl:Mpal_0651"/>
<protein>
    <submittedName>
        <fullName evidence="1">Methanogenesis marker protein 8</fullName>
    </submittedName>
</protein>
<accession>B8GFH3</accession>
<dbReference type="OrthoDB" id="358516at2157"/>